<proteinExistence type="predicted"/>
<sequence length="114" mass="12319">MSQGDKMERGQESITMIPRGDVREEGKKLPQYIAAITATLGAVAIGTVLGWSSSASPFLKGEITNVTSTIDPPLSVDESARVESFVAIGAIMGEIFTLHLPKKNLVICYWMHVL</sequence>
<keyword evidence="2" id="KW-1133">Transmembrane helix</keyword>
<accession>A0A9P0AL73</accession>
<gene>
    <name evidence="3" type="ORF">BEMITA_LOCUS12498</name>
</gene>
<feature type="compositionally biased region" description="Basic and acidic residues" evidence="1">
    <location>
        <begin position="1"/>
        <end position="11"/>
    </location>
</feature>
<protein>
    <submittedName>
        <fullName evidence="3">Uncharacterized protein</fullName>
    </submittedName>
</protein>
<keyword evidence="2" id="KW-0812">Transmembrane</keyword>
<organism evidence="3 4">
    <name type="scientific">Bemisia tabaci</name>
    <name type="common">Sweetpotato whitefly</name>
    <name type="synonym">Aleurodes tabaci</name>
    <dbReference type="NCBI Taxonomy" id="7038"/>
    <lineage>
        <taxon>Eukaryota</taxon>
        <taxon>Metazoa</taxon>
        <taxon>Ecdysozoa</taxon>
        <taxon>Arthropoda</taxon>
        <taxon>Hexapoda</taxon>
        <taxon>Insecta</taxon>
        <taxon>Pterygota</taxon>
        <taxon>Neoptera</taxon>
        <taxon>Paraneoptera</taxon>
        <taxon>Hemiptera</taxon>
        <taxon>Sternorrhyncha</taxon>
        <taxon>Aleyrodoidea</taxon>
        <taxon>Aleyrodidae</taxon>
        <taxon>Aleyrodinae</taxon>
        <taxon>Bemisia</taxon>
    </lineage>
</organism>
<dbReference type="Proteomes" id="UP001152759">
    <property type="component" value="Chromosome 8"/>
</dbReference>
<keyword evidence="4" id="KW-1185">Reference proteome</keyword>
<evidence type="ECO:0000256" key="1">
    <source>
        <dbReference type="SAM" id="MobiDB-lite"/>
    </source>
</evidence>
<evidence type="ECO:0000313" key="3">
    <source>
        <dbReference type="EMBL" id="CAH0394170.1"/>
    </source>
</evidence>
<reference evidence="3" key="1">
    <citation type="submission" date="2021-12" db="EMBL/GenBank/DDBJ databases">
        <authorList>
            <person name="King R."/>
        </authorList>
    </citation>
    <scope>NUCLEOTIDE SEQUENCE</scope>
</reference>
<dbReference type="EMBL" id="OU963869">
    <property type="protein sequence ID" value="CAH0394170.1"/>
    <property type="molecule type" value="Genomic_DNA"/>
</dbReference>
<evidence type="ECO:0000256" key="2">
    <source>
        <dbReference type="SAM" id="Phobius"/>
    </source>
</evidence>
<feature type="transmembrane region" description="Helical" evidence="2">
    <location>
        <begin position="32"/>
        <end position="51"/>
    </location>
</feature>
<evidence type="ECO:0000313" key="4">
    <source>
        <dbReference type="Proteomes" id="UP001152759"/>
    </source>
</evidence>
<feature type="region of interest" description="Disordered" evidence="1">
    <location>
        <begin position="1"/>
        <end position="22"/>
    </location>
</feature>
<keyword evidence="2" id="KW-0472">Membrane</keyword>
<dbReference type="AlphaFoldDB" id="A0A9P0AL73"/>
<name>A0A9P0AL73_BEMTA</name>